<keyword evidence="2" id="KW-1185">Reference proteome</keyword>
<accession>A0ABP8GXZ3</accession>
<reference evidence="2" key="1">
    <citation type="journal article" date="2019" name="Int. J. Syst. Evol. Microbiol.">
        <title>The Global Catalogue of Microorganisms (GCM) 10K type strain sequencing project: providing services to taxonomists for standard genome sequencing and annotation.</title>
        <authorList>
            <consortium name="The Broad Institute Genomics Platform"/>
            <consortium name="The Broad Institute Genome Sequencing Center for Infectious Disease"/>
            <person name="Wu L."/>
            <person name="Ma J."/>
        </authorList>
    </citation>
    <scope>NUCLEOTIDE SEQUENCE [LARGE SCALE GENOMIC DNA]</scope>
    <source>
        <strain evidence="2">JCM 17666</strain>
    </source>
</reference>
<sequence>MGMGSGDGDAAPLARCKAFGHPVQAFELVQGALDQGYQGAAGGRQTHEPVAATLEQFHPEFGLDVLHVPADPGLGGMRVFRRRRHAEAGGDDGTHRL</sequence>
<gene>
    <name evidence="1" type="ORF">GCM10023144_20410</name>
</gene>
<evidence type="ECO:0000313" key="1">
    <source>
        <dbReference type="EMBL" id="GAA4331590.1"/>
    </source>
</evidence>
<dbReference type="Proteomes" id="UP001501671">
    <property type="component" value="Unassembled WGS sequence"/>
</dbReference>
<comment type="caution">
    <text evidence="1">The sequence shown here is derived from an EMBL/GenBank/DDBJ whole genome shotgun (WGS) entry which is preliminary data.</text>
</comment>
<organism evidence="1 2">
    <name type="scientific">Pigmentiphaga soli</name>
    <dbReference type="NCBI Taxonomy" id="1007095"/>
    <lineage>
        <taxon>Bacteria</taxon>
        <taxon>Pseudomonadati</taxon>
        <taxon>Pseudomonadota</taxon>
        <taxon>Betaproteobacteria</taxon>
        <taxon>Burkholderiales</taxon>
        <taxon>Alcaligenaceae</taxon>
        <taxon>Pigmentiphaga</taxon>
    </lineage>
</organism>
<protein>
    <submittedName>
        <fullName evidence="1">Uncharacterized protein</fullName>
    </submittedName>
</protein>
<evidence type="ECO:0000313" key="2">
    <source>
        <dbReference type="Proteomes" id="UP001501671"/>
    </source>
</evidence>
<proteinExistence type="predicted"/>
<dbReference type="EMBL" id="BAABFO010000008">
    <property type="protein sequence ID" value="GAA4331590.1"/>
    <property type="molecule type" value="Genomic_DNA"/>
</dbReference>
<name>A0ABP8GXZ3_9BURK</name>